<evidence type="ECO:0000313" key="5">
    <source>
        <dbReference type="Proteomes" id="UP001600064"/>
    </source>
</evidence>
<reference evidence="4 5" key="1">
    <citation type="journal article" date="2024" name="Commun. Biol.">
        <title>Comparative genomic analysis of thermophilic fungi reveals convergent evolutionary adaptations and gene losses.</title>
        <authorList>
            <person name="Steindorff A.S."/>
            <person name="Aguilar-Pontes M.V."/>
            <person name="Robinson A.J."/>
            <person name="Andreopoulos B."/>
            <person name="LaButti K."/>
            <person name="Kuo A."/>
            <person name="Mondo S."/>
            <person name="Riley R."/>
            <person name="Otillar R."/>
            <person name="Haridas S."/>
            <person name="Lipzen A."/>
            <person name="Grimwood J."/>
            <person name="Schmutz J."/>
            <person name="Clum A."/>
            <person name="Reid I.D."/>
            <person name="Moisan M.C."/>
            <person name="Butler G."/>
            <person name="Nguyen T.T.M."/>
            <person name="Dewar K."/>
            <person name="Conant G."/>
            <person name="Drula E."/>
            <person name="Henrissat B."/>
            <person name="Hansel C."/>
            <person name="Singer S."/>
            <person name="Hutchinson M.I."/>
            <person name="de Vries R.P."/>
            <person name="Natvig D.O."/>
            <person name="Powell A.J."/>
            <person name="Tsang A."/>
            <person name="Grigoriev I.V."/>
        </authorList>
    </citation>
    <scope>NUCLEOTIDE SEQUENCE [LARGE SCALE GENOMIC DNA]</scope>
    <source>
        <strain evidence="4 5">ATCC 22073</strain>
    </source>
</reference>
<keyword evidence="2" id="KW-1133">Transmembrane helix</keyword>
<feature type="region of interest" description="Disordered" evidence="1">
    <location>
        <begin position="128"/>
        <end position="175"/>
    </location>
</feature>
<evidence type="ECO:0000256" key="3">
    <source>
        <dbReference type="SAM" id="SignalP"/>
    </source>
</evidence>
<proteinExistence type="predicted"/>
<feature type="chain" id="PRO_5045557642" description="Extracellular membrane protein CFEM domain-containing protein" evidence="3">
    <location>
        <begin position="28"/>
        <end position="227"/>
    </location>
</feature>
<evidence type="ECO:0000313" key="4">
    <source>
        <dbReference type="EMBL" id="KAL2268272.1"/>
    </source>
</evidence>
<keyword evidence="5" id="KW-1185">Reference proteome</keyword>
<comment type="caution">
    <text evidence="4">The sequence shown here is derived from an EMBL/GenBank/DDBJ whole genome shotgun (WGS) entry which is preliminary data.</text>
</comment>
<dbReference type="Proteomes" id="UP001600064">
    <property type="component" value="Unassembled WGS sequence"/>
</dbReference>
<dbReference type="RefSeq" id="XP_070866999.1">
    <property type="nucleotide sequence ID" value="XM_071009464.1"/>
</dbReference>
<name>A0ABR4DD97_9PEZI</name>
<dbReference type="EMBL" id="JAZGUE010000003">
    <property type="protein sequence ID" value="KAL2268272.1"/>
    <property type="molecule type" value="Genomic_DNA"/>
</dbReference>
<feature type="transmembrane region" description="Helical" evidence="2">
    <location>
        <begin position="183"/>
        <end position="204"/>
    </location>
</feature>
<keyword evidence="2" id="KW-0812">Transmembrane</keyword>
<dbReference type="GeneID" id="98124108"/>
<sequence>MASASSMWTGVWTSALVLFCFTTGVFGGNMMCETLWNTQGFSRLSMYERFCAGSVDPTWGVCARSPCDDMSCFCADPQWLSDETDRCIRGVSGHDQFERMNSIDTYNAIMAFFANECGTFQPQFKQATSQSTVNPSQTSTGSNQTSVLTTTQAAESSSASSPPQEGNKDDEGSKSDGLNVGEIIAIVSGVATIITVPITIFMCLPSWRQRVHASAQKLLGGNAEMKN</sequence>
<accession>A0ABR4DD97</accession>
<organism evidence="4 5">
    <name type="scientific">Remersonia thermophila</name>
    <dbReference type="NCBI Taxonomy" id="72144"/>
    <lineage>
        <taxon>Eukaryota</taxon>
        <taxon>Fungi</taxon>
        <taxon>Dikarya</taxon>
        <taxon>Ascomycota</taxon>
        <taxon>Pezizomycotina</taxon>
        <taxon>Sordariomycetes</taxon>
        <taxon>Sordariomycetidae</taxon>
        <taxon>Sordariales</taxon>
        <taxon>Sordariales incertae sedis</taxon>
        <taxon>Remersonia</taxon>
    </lineage>
</organism>
<evidence type="ECO:0000256" key="1">
    <source>
        <dbReference type="SAM" id="MobiDB-lite"/>
    </source>
</evidence>
<feature type="signal peptide" evidence="3">
    <location>
        <begin position="1"/>
        <end position="27"/>
    </location>
</feature>
<feature type="compositionally biased region" description="Polar residues" evidence="1">
    <location>
        <begin position="128"/>
        <end position="148"/>
    </location>
</feature>
<keyword evidence="2" id="KW-0472">Membrane</keyword>
<gene>
    <name evidence="4" type="ORF">VTJ83DRAFT_3118</name>
</gene>
<evidence type="ECO:0008006" key="6">
    <source>
        <dbReference type="Google" id="ProtNLM"/>
    </source>
</evidence>
<feature type="compositionally biased region" description="Low complexity" evidence="1">
    <location>
        <begin position="149"/>
        <end position="165"/>
    </location>
</feature>
<evidence type="ECO:0000256" key="2">
    <source>
        <dbReference type="SAM" id="Phobius"/>
    </source>
</evidence>
<protein>
    <recommendedName>
        <fullName evidence="6">Extracellular membrane protein CFEM domain-containing protein</fullName>
    </recommendedName>
</protein>
<keyword evidence="3" id="KW-0732">Signal</keyword>